<evidence type="ECO:0000256" key="1">
    <source>
        <dbReference type="SAM" id="MobiDB-lite"/>
    </source>
</evidence>
<gene>
    <name evidence="2" type="ORF">PACLA_8A064182</name>
</gene>
<dbReference type="AlphaFoldDB" id="A0A7D9IV63"/>
<dbReference type="OrthoDB" id="7762587at2759"/>
<feature type="region of interest" description="Disordered" evidence="1">
    <location>
        <begin position="139"/>
        <end position="168"/>
    </location>
</feature>
<accession>A0A7D9IV63</accession>
<dbReference type="PANTHER" id="PTHR33395">
    <property type="entry name" value="TRANSCRIPTASE, PUTATIVE-RELATED-RELATED"/>
    <property type="match status" value="1"/>
</dbReference>
<feature type="compositionally biased region" description="Polar residues" evidence="1">
    <location>
        <begin position="140"/>
        <end position="153"/>
    </location>
</feature>
<name>A0A7D9IV63_PARCT</name>
<feature type="compositionally biased region" description="Basic and acidic residues" evidence="1">
    <location>
        <begin position="154"/>
        <end position="164"/>
    </location>
</feature>
<comment type="caution">
    <text evidence="2">The sequence shown here is derived from an EMBL/GenBank/DDBJ whole genome shotgun (WGS) entry which is preliminary data.</text>
</comment>
<dbReference type="Proteomes" id="UP001152795">
    <property type="component" value="Unassembled WGS sequence"/>
</dbReference>
<keyword evidence="3" id="KW-1185">Reference proteome</keyword>
<sequence length="413" mass="46691">MVNFGGEKENIEAKLISLASISKKPANSVVSEDTKIPDEDNHIEIGNENNDICIHNKEDSALETYIKSLDCQVRLLVKEFTTNKTTVDKTLQDHSKILIQLQNRETNTDLQDKAKSAEDEKVSLITAIKLLYKKNERNQEQSNVNQADQINSEEQQRQQHDPRCHQVNPNIQINNRFAGLSVEEHTEEVSMLQVNPTVVAERVDSLASEMEKTSETKVIISELVARRDMNDQVKTVNKQLRKHCQSNGWTRIQHNNISFADLNRGGLQLNHEGPKLASEIPVSSSHTSYTDYLINTDKRFQFMQTNNDQVFSVLSKLCESKATGLDQISARLVRECADLISSSITNIFNLSLILGTFPEDWKCAKVTPIFKQEHDLLSEHQSGFRSLHSTAMALLEATDSWAYNIDRGNTNAV</sequence>
<dbReference type="PANTHER" id="PTHR33395:SF22">
    <property type="entry name" value="REVERSE TRANSCRIPTASE DOMAIN-CONTAINING PROTEIN"/>
    <property type="match status" value="1"/>
</dbReference>
<organism evidence="2 3">
    <name type="scientific">Paramuricea clavata</name>
    <name type="common">Red gorgonian</name>
    <name type="synonym">Violescent sea-whip</name>
    <dbReference type="NCBI Taxonomy" id="317549"/>
    <lineage>
        <taxon>Eukaryota</taxon>
        <taxon>Metazoa</taxon>
        <taxon>Cnidaria</taxon>
        <taxon>Anthozoa</taxon>
        <taxon>Octocorallia</taxon>
        <taxon>Malacalcyonacea</taxon>
        <taxon>Plexauridae</taxon>
        <taxon>Paramuricea</taxon>
    </lineage>
</organism>
<proteinExistence type="predicted"/>
<dbReference type="EMBL" id="CACRXK020008101">
    <property type="protein sequence ID" value="CAB4013981.1"/>
    <property type="molecule type" value="Genomic_DNA"/>
</dbReference>
<evidence type="ECO:0000313" key="2">
    <source>
        <dbReference type="EMBL" id="CAB4013981.1"/>
    </source>
</evidence>
<protein>
    <submittedName>
        <fullName evidence="2">Uncharacterized protein</fullName>
    </submittedName>
</protein>
<feature type="non-terminal residue" evidence="2">
    <location>
        <position position="413"/>
    </location>
</feature>
<reference evidence="2" key="1">
    <citation type="submission" date="2020-04" db="EMBL/GenBank/DDBJ databases">
        <authorList>
            <person name="Alioto T."/>
            <person name="Alioto T."/>
            <person name="Gomez Garrido J."/>
        </authorList>
    </citation>
    <scope>NUCLEOTIDE SEQUENCE</scope>
    <source>
        <strain evidence="2">A484AB</strain>
    </source>
</reference>
<evidence type="ECO:0000313" key="3">
    <source>
        <dbReference type="Proteomes" id="UP001152795"/>
    </source>
</evidence>